<dbReference type="InParanoid" id="D1ZZT9"/>
<dbReference type="EMBL" id="KQ971338">
    <property type="protein sequence ID" value="EFA02420.1"/>
    <property type="molecule type" value="Genomic_DNA"/>
</dbReference>
<dbReference type="HOGENOM" id="CLU_2906983_0_0_1"/>
<keyword evidence="3" id="KW-1185">Reference proteome</keyword>
<evidence type="ECO:0000313" key="2">
    <source>
        <dbReference type="EMBL" id="EFA02420.1"/>
    </source>
</evidence>
<reference evidence="2 3" key="2">
    <citation type="journal article" date="2010" name="Nucleic Acids Res.">
        <title>BeetleBase in 2010: revisions to provide comprehensive genomic information for Tribolium castaneum.</title>
        <authorList>
            <person name="Kim H.S."/>
            <person name="Murphy T."/>
            <person name="Xia J."/>
            <person name="Caragea D."/>
            <person name="Park Y."/>
            <person name="Beeman R.W."/>
            <person name="Lorenzen M.D."/>
            <person name="Butcher S."/>
            <person name="Manak J.R."/>
            <person name="Brown S.J."/>
        </authorList>
    </citation>
    <scope>GENOME REANNOTATION</scope>
    <source>
        <strain evidence="2 3">Georgia GA2</strain>
    </source>
</reference>
<evidence type="ECO:0000256" key="1">
    <source>
        <dbReference type="SAM" id="SignalP"/>
    </source>
</evidence>
<evidence type="ECO:0000313" key="3">
    <source>
        <dbReference type="Proteomes" id="UP000007266"/>
    </source>
</evidence>
<feature type="chain" id="PRO_5003026941" evidence="1">
    <location>
        <begin position="19"/>
        <end position="62"/>
    </location>
</feature>
<gene>
    <name evidence="2" type="primary">GLEAN_08105</name>
    <name evidence="2" type="ORF">TcasGA2_TC008105</name>
</gene>
<keyword evidence="1" id="KW-0732">Signal</keyword>
<organism evidence="2 3">
    <name type="scientific">Tribolium castaneum</name>
    <name type="common">Red flour beetle</name>
    <dbReference type="NCBI Taxonomy" id="7070"/>
    <lineage>
        <taxon>Eukaryota</taxon>
        <taxon>Metazoa</taxon>
        <taxon>Ecdysozoa</taxon>
        <taxon>Arthropoda</taxon>
        <taxon>Hexapoda</taxon>
        <taxon>Insecta</taxon>
        <taxon>Pterygota</taxon>
        <taxon>Neoptera</taxon>
        <taxon>Endopterygota</taxon>
        <taxon>Coleoptera</taxon>
        <taxon>Polyphaga</taxon>
        <taxon>Cucujiformia</taxon>
        <taxon>Tenebrionidae</taxon>
        <taxon>Tenebrionidae incertae sedis</taxon>
        <taxon>Tribolium</taxon>
    </lineage>
</organism>
<name>D1ZZT9_TRICA</name>
<reference evidence="2 3" key="1">
    <citation type="journal article" date="2008" name="Nature">
        <title>The genome of the model beetle and pest Tribolium castaneum.</title>
        <authorList>
            <consortium name="Tribolium Genome Sequencing Consortium"/>
            <person name="Richards S."/>
            <person name="Gibbs R.A."/>
            <person name="Weinstock G.M."/>
            <person name="Brown S.J."/>
            <person name="Denell R."/>
            <person name="Beeman R.W."/>
            <person name="Gibbs R."/>
            <person name="Beeman R.W."/>
            <person name="Brown S.J."/>
            <person name="Bucher G."/>
            <person name="Friedrich M."/>
            <person name="Grimmelikhuijzen C.J."/>
            <person name="Klingler M."/>
            <person name="Lorenzen M."/>
            <person name="Richards S."/>
            <person name="Roth S."/>
            <person name="Schroder R."/>
            <person name="Tautz D."/>
            <person name="Zdobnov E.M."/>
            <person name="Muzny D."/>
            <person name="Gibbs R.A."/>
            <person name="Weinstock G.M."/>
            <person name="Attaway T."/>
            <person name="Bell S."/>
            <person name="Buhay C.J."/>
            <person name="Chandrabose M.N."/>
            <person name="Chavez D."/>
            <person name="Clerk-Blankenburg K.P."/>
            <person name="Cree A."/>
            <person name="Dao M."/>
            <person name="Davis C."/>
            <person name="Chacko J."/>
            <person name="Dinh H."/>
            <person name="Dugan-Rocha S."/>
            <person name="Fowler G."/>
            <person name="Garner T.T."/>
            <person name="Garnes J."/>
            <person name="Gnirke A."/>
            <person name="Hawes A."/>
            <person name="Hernandez J."/>
            <person name="Hines S."/>
            <person name="Holder M."/>
            <person name="Hume J."/>
            <person name="Jhangiani S.N."/>
            <person name="Joshi V."/>
            <person name="Khan Z.M."/>
            <person name="Jackson L."/>
            <person name="Kovar C."/>
            <person name="Kowis A."/>
            <person name="Lee S."/>
            <person name="Lewis L.R."/>
            <person name="Margolis J."/>
            <person name="Morgan M."/>
            <person name="Nazareth L.V."/>
            <person name="Nguyen N."/>
            <person name="Okwuonu G."/>
            <person name="Parker D."/>
            <person name="Richards S."/>
            <person name="Ruiz S.J."/>
            <person name="Santibanez J."/>
            <person name="Savard J."/>
            <person name="Scherer S.E."/>
            <person name="Schneider B."/>
            <person name="Sodergren E."/>
            <person name="Tautz D."/>
            <person name="Vattahil S."/>
            <person name="Villasana D."/>
            <person name="White C.S."/>
            <person name="Wright R."/>
            <person name="Park Y."/>
            <person name="Beeman R.W."/>
            <person name="Lord J."/>
            <person name="Oppert B."/>
            <person name="Lorenzen M."/>
            <person name="Brown S."/>
            <person name="Wang L."/>
            <person name="Savard J."/>
            <person name="Tautz D."/>
            <person name="Richards S."/>
            <person name="Weinstock G."/>
            <person name="Gibbs R.A."/>
            <person name="Liu Y."/>
            <person name="Worley K."/>
            <person name="Weinstock G."/>
            <person name="Elsik C.G."/>
            <person name="Reese J.T."/>
            <person name="Elhaik E."/>
            <person name="Landan G."/>
            <person name="Graur D."/>
            <person name="Arensburger P."/>
            <person name="Atkinson P."/>
            <person name="Beeman R.W."/>
            <person name="Beidler J."/>
            <person name="Brown S.J."/>
            <person name="Demuth J.P."/>
            <person name="Drury D.W."/>
            <person name="Du Y.Z."/>
            <person name="Fujiwara H."/>
            <person name="Lorenzen M."/>
            <person name="Maselli V."/>
            <person name="Osanai M."/>
            <person name="Park Y."/>
            <person name="Robertson H.M."/>
            <person name="Tu Z."/>
            <person name="Wang J.J."/>
            <person name="Wang S."/>
            <person name="Richards S."/>
            <person name="Song H."/>
            <person name="Zhang L."/>
            <person name="Sodergren E."/>
            <person name="Werner D."/>
            <person name="Stanke M."/>
            <person name="Morgenstern B."/>
            <person name="Solovyev V."/>
            <person name="Kosarev P."/>
            <person name="Brown G."/>
            <person name="Chen H.C."/>
            <person name="Ermolaeva O."/>
            <person name="Hlavina W."/>
            <person name="Kapustin Y."/>
            <person name="Kiryutin B."/>
            <person name="Kitts P."/>
            <person name="Maglott D."/>
            <person name="Pruitt K."/>
            <person name="Sapojnikov V."/>
            <person name="Souvorov A."/>
            <person name="Mackey A.J."/>
            <person name="Waterhouse R.M."/>
            <person name="Wyder S."/>
            <person name="Zdobnov E.M."/>
            <person name="Zdobnov E.M."/>
            <person name="Wyder S."/>
            <person name="Kriventseva E.V."/>
            <person name="Kadowaki T."/>
            <person name="Bork P."/>
            <person name="Aranda M."/>
            <person name="Bao R."/>
            <person name="Beermann A."/>
            <person name="Berns N."/>
            <person name="Bolognesi R."/>
            <person name="Bonneton F."/>
            <person name="Bopp D."/>
            <person name="Brown S.J."/>
            <person name="Bucher G."/>
            <person name="Butts T."/>
            <person name="Chaumot A."/>
            <person name="Denell R.E."/>
            <person name="Ferrier D.E."/>
            <person name="Friedrich M."/>
            <person name="Gordon C.M."/>
            <person name="Jindra M."/>
            <person name="Klingler M."/>
            <person name="Lan Q."/>
            <person name="Lattorff H.M."/>
            <person name="Laudet V."/>
            <person name="von Levetsow C."/>
            <person name="Liu Z."/>
            <person name="Lutz R."/>
            <person name="Lynch J.A."/>
            <person name="da Fonseca R.N."/>
            <person name="Posnien N."/>
            <person name="Reuter R."/>
            <person name="Roth S."/>
            <person name="Savard J."/>
            <person name="Schinko J.B."/>
            <person name="Schmitt C."/>
            <person name="Schoppmeier M."/>
            <person name="Schroder R."/>
            <person name="Shippy T.D."/>
            <person name="Simonnet F."/>
            <person name="Marques-Souza H."/>
            <person name="Tautz D."/>
            <person name="Tomoyasu Y."/>
            <person name="Trauner J."/>
            <person name="Van der Zee M."/>
            <person name="Vervoort M."/>
            <person name="Wittkopp N."/>
            <person name="Wimmer E.A."/>
            <person name="Yang X."/>
            <person name="Jones A.K."/>
            <person name="Sattelle D.B."/>
            <person name="Ebert P.R."/>
            <person name="Nelson D."/>
            <person name="Scott J.G."/>
            <person name="Beeman R.W."/>
            <person name="Muthukrishnan S."/>
            <person name="Kramer K.J."/>
            <person name="Arakane Y."/>
            <person name="Beeman R.W."/>
            <person name="Zhu Q."/>
            <person name="Hogenkamp D."/>
            <person name="Dixit R."/>
            <person name="Oppert B."/>
            <person name="Jiang H."/>
            <person name="Zou Z."/>
            <person name="Marshall J."/>
            <person name="Elpidina E."/>
            <person name="Vinokurov K."/>
            <person name="Oppert C."/>
            <person name="Zou Z."/>
            <person name="Evans J."/>
            <person name="Lu Z."/>
            <person name="Zhao P."/>
            <person name="Sumathipala N."/>
            <person name="Altincicek B."/>
            <person name="Vilcinskas A."/>
            <person name="Williams M."/>
            <person name="Hultmark D."/>
            <person name="Hetru C."/>
            <person name="Jiang H."/>
            <person name="Grimmelikhuijzen C.J."/>
            <person name="Hauser F."/>
            <person name="Cazzamali G."/>
            <person name="Williamson M."/>
            <person name="Park Y."/>
            <person name="Li B."/>
            <person name="Tanaka Y."/>
            <person name="Predel R."/>
            <person name="Neupert S."/>
            <person name="Schachtner J."/>
            <person name="Verleyen P."/>
            <person name="Raible F."/>
            <person name="Bork P."/>
            <person name="Friedrich M."/>
            <person name="Walden K.K."/>
            <person name="Robertson H.M."/>
            <person name="Angeli S."/>
            <person name="Foret S."/>
            <person name="Bucher G."/>
            <person name="Schuetz S."/>
            <person name="Maleszka R."/>
            <person name="Wimmer E.A."/>
            <person name="Beeman R.W."/>
            <person name="Lorenzen M."/>
            <person name="Tomoyasu Y."/>
            <person name="Miller S.C."/>
            <person name="Grossmann D."/>
            <person name="Bucher G."/>
        </authorList>
    </citation>
    <scope>NUCLEOTIDE SEQUENCE [LARGE SCALE GENOMIC DNA]</scope>
    <source>
        <strain evidence="2 3">Georgia GA2</strain>
    </source>
</reference>
<protein>
    <submittedName>
        <fullName evidence="2">Uncharacterized protein</fullName>
    </submittedName>
</protein>
<dbReference type="AlphaFoldDB" id="D1ZZT9"/>
<accession>D1ZZT9</accession>
<feature type="signal peptide" evidence="1">
    <location>
        <begin position="1"/>
        <end position="18"/>
    </location>
</feature>
<proteinExistence type="predicted"/>
<sequence>MRFIVAVFFILAIATAYGQMIGSEVASFSDGVGAQTFEGGAALSEGLGAASVAEGAMVGDAW</sequence>
<dbReference type="Proteomes" id="UP000007266">
    <property type="component" value="Linkage group 4"/>
</dbReference>